<dbReference type="AlphaFoldDB" id="A0A7X0SNW6"/>
<dbReference type="GO" id="GO:0003700">
    <property type="term" value="F:DNA-binding transcription factor activity"/>
    <property type="evidence" value="ECO:0007669"/>
    <property type="project" value="InterPro"/>
</dbReference>
<name>A0A7X0SNW6_9BACL</name>
<dbReference type="Gene3D" id="1.10.10.60">
    <property type="entry name" value="Homeodomain-like"/>
    <property type="match status" value="2"/>
</dbReference>
<dbReference type="InterPro" id="IPR009057">
    <property type="entry name" value="Homeodomain-like_sf"/>
</dbReference>
<protein>
    <submittedName>
        <fullName evidence="6">AraC family transcriptional regulator</fullName>
    </submittedName>
</protein>
<dbReference type="SUPFAM" id="SSF46689">
    <property type="entry name" value="Homeodomain-like"/>
    <property type="match status" value="1"/>
</dbReference>
<evidence type="ECO:0000256" key="4">
    <source>
        <dbReference type="SAM" id="Phobius"/>
    </source>
</evidence>
<dbReference type="EMBL" id="JACJVO010000027">
    <property type="protein sequence ID" value="MBB6733457.1"/>
    <property type="molecule type" value="Genomic_DNA"/>
</dbReference>
<comment type="caution">
    <text evidence="6">The sequence shown here is derived from an EMBL/GenBank/DDBJ whole genome shotgun (WGS) entry which is preliminary data.</text>
</comment>
<dbReference type="PROSITE" id="PS01124">
    <property type="entry name" value="HTH_ARAC_FAMILY_2"/>
    <property type="match status" value="1"/>
</dbReference>
<accession>A0A7X0SNW6</accession>
<dbReference type="SMART" id="SM00342">
    <property type="entry name" value="HTH_ARAC"/>
    <property type="match status" value="1"/>
</dbReference>
<dbReference type="PANTHER" id="PTHR43280:SF2">
    <property type="entry name" value="HTH-TYPE TRANSCRIPTIONAL REGULATOR EXSA"/>
    <property type="match status" value="1"/>
</dbReference>
<feature type="domain" description="HTH araC/xylS-type" evidence="5">
    <location>
        <begin position="674"/>
        <end position="773"/>
    </location>
</feature>
<evidence type="ECO:0000256" key="3">
    <source>
        <dbReference type="ARBA" id="ARBA00023163"/>
    </source>
</evidence>
<keyword evidence="4" id="KW-0472">Membrane</keyword>
<proteinExistence type="predicted"/>
<dbReference type="InterPro" id="IPR041522">
    <property type="entry name" value="CdaR_GGDEF"/>
</dbReference>
<keyword evidence="3" id="KW-0804">Transcription</keyword>
<dbReference type="Pfam" id="PF12833">
    <property type="entry name" value="HTH_18"/>
    <property type="match status" value="1"/>
</dbReference>
<evidence type="ECO:0000313" key="7">
    <source>
        <dbReference type="Proteomes" id="UP000564644"/>
    </source>
</evidence>
<evidence type="ECO:0000313" key="6">
    <source>
        <dbReference type="EMBL" id="MBB6733457.1"/>
    </source>
</evidence>
<evidence type="ECO:0000256" key="1">
    <source>
        <dbReference type="ARBA" id="ARBA00023015"/>
    </source>
</evidence>
<gene>
    <name evidence="6" type="ORF">H7C18_21260</name>
</gene>
<keyword evidence="4" id="KW-1133">Transmembrane helix</keyword>
<feature type="transmembrane region" description="Helical" evidence="4">
    <location>
        <begin position="20"/>
        <end position="44"/>
    </location>
</feature>
<reference evidence="6 7" key="1">
    <citation type="submission" date="2020-08" db="EMBL/GenBank/DDBJ databases">
        <title>Cohnella phylogeny.</title>
        <authorList>
            <person name="Dunlap C."/>
        </authorList>
    </citation>
    <scope>NUCLEOTIDE SEQUENCE [LARGE SCALE GENOMIC DNA]</scope>
    <source>
        <strain evidence="6 7">CBP 2801</strain>
    </source>
</reference>
<dbReference type="PANTHER" id="PTHR43280">
    <property type="entry name" value="ARAC-FAMILY TRANSCRIPTIONAL REGULATOR"/>
    <property type="match status" value="1"/>
</dbReference>
<dbReference type="GO" id="GO:0043565">
    <property type="term" value="F:sequence-specific DNA binding"/>
    <property type="evidence" value="ECO:0007669"/>
    <property type="project" value="InterPro"/>
</dbReference>
<dbReference type="RefSeq" id="WP_185131117.1">
    <property type="nucleotide sequence ID" value="NZ_JACJVO010000027.1"/>
</dbReference>
<evidence type="ECO:0000256" key="2">
    <source>
        <dbReference type="ARBA" id="ARBA00023125"/>
    </source>
</evidence>
<dbReference type="Pfam" id="PF17853">
    <property type="entry name" value="GGDEF_2"/>
    <property type="match status" value="1"/>
</dbReference>
<sequence length="783" mass="88432">MVRSLSLARLGSFSIRKNTYVKLLLSFILLNILNISIVFGLYYWNADRIMKREIDELSHRLLSQTQNVSNYVYTSVIKGGYDLYGDDTIYAAMFSDDEVDVFDQHLLFTRLNRFIQANPIVHSIYLYNRQLDTVISTEYPNLSFANFPDKEMTAALGDFRYRSPRIPYFLRNAMPGKPAGSPTLSLIMTEPSSGSDEVQGAMVLNMDDVQLQKLMTEMAGDPTNRLYLLQNDGEFITPPDSPLFADERSRFRYYGDIESSAASAGTLIEHAGGQKYVISYQRTNLESTGFVYLSIYPYTTLFKSLIHIRNVTMLSSGFLIVASLALSVLLSRRIYFPIRSLTQFARKQWRGSPAPEDGDLETISRVLAKAVEDNESLERLSYRTRKLLREQFLRSLLLGYEESRSSFRTRVAEHGIELVASERIRVAILRIDRYRQFEEKYDSESRFLIRYAMGNIVEETLEKTLRAQSVDIGSDHIAVLLDDSSTGEQELGRMLKEVQRNVRSYLQLGVTVGIGDPVESLAEASYSYEGALAATHRRVFRGPGALIAGSKPEPAGRIDYPFDKEKAILDELRLGRPNKLKEAVDRLLGSLEDEIGRDPFAVAAEVVLNVMKAAHALPGRALPPSVWSYGDLYGQLTRLESREEIVDWIGRQLLKETEGSEADDRKTRNADTIAKGLQYIEENYRRTDFSVADVASYLQYSASYVNKLFGETIGMTVHESINRKRLLKAKELVEGSDLLISDIAGLSGFSSSNYFYYVFKKEFGLTPIACRKMSGEAGIPEPG</sequence>
<dbReference type="Proteomes" id="UP000564644">
    <property type="component" value="Unassembled WGS sequence"/>
</dbReference>
<organism evidence="6 7">
    <name type="scientific">Cohnella zeiphila</name>
    <dbReference type="NCBI Taxonomy" id="2761120"/>
    <lineage>
        <taxon>Bacteria</taxon>
        <taxon>Bacillati</taxon>
        <taxon>Bacillota</taxon>
        <taxon>Bacilli</taxon>
        <taxon>Bacillales</taxon>
        <taxon>Paenibacillaceae</taxon>
        <taxon>Cohnella</taxon>
    </lineage>
</organism>
<evidence type="ECO:0000259" key="5">
    <source>
        <dbReference type="PROSITE" id="PS01124"/>
    </source>
</evidence>
<keyword evidence="7" id="KW-1185">Reference proteome</keyword>
<keyword evidence="1" id="KW-0805">Transcription regulation</keyword>
<keyword evidence="4" id="KW-0812">Transmembrane</keyword>
<keyword evidence="2" id="KW-0238">DNA-binding</keyword>
<dbReference type="InterPro" id="IPR018060">
    <property type="entry name" value="HTH_AraC"/>
</dbReference>